<reference evidence="1 2" key="1">
    <citation type="submission" date="2017-11" db="EMBL/GenBank/DDBJ databases">
        <title>Draft genome sequence of magnetotactic bacterium Magnetospirillum kuznetsovii LBB-42.</title>
        <authorList>
            <person name="Grouzdev D.S."/>
            <person name="Rysina M.S."/>
            <person name="Baslerov R.V."/>
            <person name="Koziaeva V."/>
        </authorList>
    </citation>
    <scope>NUCLEOTIDE SEQUENCE [LARGE SCALE GENOMIC DNA]</scope>
    <source>
        <strain evidence="1 2">LBB-42</strain>
    </source>
</reference>
<sequence>MWIVTPAAAGALSDCSERAANAVNTKSADARLLSSEALVRWQGGQIRLRGEGTDLERKKDLWDKCFALAVDGRVIVSGATLVPHSARLLRFPVLQVLSWRGRDESLEFELTPAFPADKSTVPVQEWLSRMAELR</sequence>
<comment type="caution">
    <text evidence="1">The sequence shown here is derived from an EMBL/GenBank/DDBJ whole genome shotgun (WGS) entry which is preliminary data.</text>
</comment>
<name>A0A364NTB1_9PROT</name>
<proteinExistence type="predicted"/>
<evidence type="ECO:0000313" key="2">
    <source>
        <dbReference type="Proteomes" id="UP000251075"/>
    </source>
</evidence>
<dbReference type="Proteomes" id="UP000251075">
    <property type="component" value="Unassembled WGS sequence"/>
</dbReference>
<organism evidence="1 2">
    <name type="scientific">Paramagnetospirillum kuznetsovii</name>
    <dbReference type="NCBI Taxonomy" id="2053833"/>
    <lineage>
        <taxon>Bacteria</taxon>
        <taxon>Pseudomonadati</taxon>
        <taxon>Pseudomonadota</taxon>
        <taxon>Alphaproteobacteria</taxon>
        <taxon>Rhodospirillales</taxon>
        <taxon>Magnetospirillaceae</taxon>
        <taxon>Paramagnetospirillum</taxon>
    </lineage>
</organism>
<evidence type="ECO:0000313" key="1">
    <source>
        <dbReference type="EMBL" id="RAU20306.1"/>
    </source>
</evidence>
<accession>A0A364NTB1</accession>
<dbReference type="AlphaFoldDB" id="A0A364NTB1"/>
<protein>
    <submittedName>
        <fullName evidence="1">Uncharacterized protein</fullName>
    </submittedName>
</protein>
<keyword evidence="2" id="KW-1185">Reference proteome</keyword>
<gene>
    <name evidence="1" type="ORF">CU669_19255</name>
</gene>
<dbReference type="EMBL" id="PGTO01000027">
    <property type="protein sequence ID" value="RAU20306.1"/>
    <property type="molecule type" value="Genomic_DNA"/>
</dbReference>